<proteinExistence type="predicted"/>
<dbReference type="PANTHER" id="PTHR43649:SF12">
    <property type="entry name" value="DIACETYLCHITOBIOSE BINDING PROTEIN DASA"/>
    <property type="match status" value="1"/>
</dbReference>
<accession>D3AAP4</accession>
<feature type="transmembrane region" description="Helical" evidence="1">
    <location>
        <begin position="71"/>
        <end position="90"/>
    </location>
</feature>
<dbReference type="AlphaFoldDB" id="D3AAP4"/>
<gene>
    <name evidence="2" type="ORF">CLOSTHATH_00665</name>
</gene>
<dbReference type="HOGENOM" id="CLU_668507_0_0_9"/>
<evidence type="ECO:0000313" key="3">
    <source>
        <dbReference type="Proteomes" id="UP000004968"/>
    </source>
</evidence>
<dbReference type="PANTHER" id="PTHR43649">
    <property type="entry name" value="ARABINOSE-BINDING PROTEIN-RELATED"/>
    <property type="match status" value="1"/>
</dbReference>
<dbReference type="InterPro" id="IPR050490">
    <property type="entry name" value="Bact_solute-bd_prot1"/>
</dbReference>
<dbReference type="EMBL" id="ACIO01000040">
    <property type="protein sequence ID" value="EFD01115.1"/>
    <property type="molecule type" value="Genomic_DNA"/>
</dbReference>
<dbReference type="Gene3D" id="3.40.190.10">
    <property type="entry name" value="Periplasmic binding protein-like II"/>
    <property type="match status" value="1"/>
</dbReference>
<evidence type="ECO:0000313" key="2">
    <source>
        <dbReference type="EMBL" id="EFD01115.1"/>
    </source>
</evidence>
<dbReference type="SUPFAM" id="SSF53850">
    <property type="entry name" value="Periplasmic binding protein-like II"/>
    <property type="match status" value="1"/>
</dbReference>
<keyword evidence="1" id="KW-0812">Transmembrane</keyword>
<keyword evidence="1" id="KW-1133">Transmembrane helix</keyword>
<reference evidence="2 3" key="1">
    <citation type="submission" date="2010-01" db="EMBL/GenBank/DDBJ databases">
        <authorList>
            <person name="Weinstock G."/>
            <person name="Sodergren E."/>
            <person name="Clifton S."/>
            <person name="Fulton L."/>
            <person name="Fulton B."/>
            <person name="Courtney L."/>
            <person name="Fronick C."/>
            <person name="Harrison M."/>
            <person name="Strong C."/>
            <person name="Farmer C."/>
            <person name="Delahaunty K."/>
            <person name="Markovic C."/>
            <person name="Hall O."/>
            <person name="Minx P."/>
            <person name="Tomlinson C."/>
            <person name="Mitreva M."/>
            <person name="Nelson J."/>
            <person name="Hou S."/>
            <person name="Wollam A."/>
            <person name="Pepin K.H."/>
            <person name="Johnson M."/>
            <person name="Bhonagiri V."/>
            <person name="Nash W.E."/>
            <person name="Warren W."/>
            <person name="Chinwalla A."/>
            <person name="Mardis E.R."/>
            <person name="Wilson R.K."/>
        </authorList>
    </citation>
    <scope>NUCLEOTIDE SEQUENCE [LARGE SCALE GENOMIC DNA]</scope>
    <source>
        <strain evidence="2 3">DSM 13479</strain>
    </source>
</reference>
<evidence type="ECO:0000256" key="1">
    <source>
        <dbReference type="SAM" id="Phobius"/>
    </source>
</evidence>
<feature type="transmembrane region" description="Helical" evidence="1">
    <location>
        <begin position="20"/>
        <end position="44"/>
    </location>
</feature>
<comment type="caution">
    <text evidence="2">The sequence shown here is derived from an EMBL/GenBank/DDBJ whole genome shotgun (WGS) entry which is preliminary data.</text>
</comment>
<dbReference type="Proteomes" id="UP000004968">
    <property type="component" value="Unassembled WGS sequence"/>
</dbReference>
<sequence length="447" mass="51298">MFHGCVFLTVLAVSWYEPDMIYFSFLLCCQSFCLIINLTVFPVAGNRKSVEKYKSPKAVNEEKMKIINKKWLIGCSSIIAICAVTLSVWGCSKNTKPEIEVALWNLDVYDHYTEQVQSLVPDVKIKWVEGQRNLDYYKQLAETESLPDIITVRKFSMKDSLSLNPYLMDLTRTEVASSYYDIYLENYKTSEGKVFWVPMSGTVDGIVANKELFEQYNIPVPSDFDSFISACQAFETYGIRGYSIDLSIDYNALHLLQGMGIESLSSVDGIIWRKDYDDGKTNQLDSRVWLPAFEKLERLNTLKILDQDTMYSDDLLSYERFIEGTQAMVNISSESISKLLPGKEVEILPYFGENQNFLLTYPTFNAAITKAGGENSVKKAAAWKVLMAMTSSQAQEELNRYTDGLIPYKRDISFEYDGSMSMVQQYLERNRTYIRLGSEEFKPFRFQ</sequence>
<protein>
    <recommendedName>
        <fullName evidence="4">ABC transporter, solute-binding protein</fullName>
    </recommendedName>
</protein>
<organism evidence="2 3">
    <name type="scientific">Hungatella hathewayi DSM 13479</name>
    <dbReference type="NCBI Taxonomy" id="566550"/>
    <lineage>
        <taxon>Bacteria</taxon>
        <taxon>Bacillati</taxon>
        <taxon>Bacillota</taxon>
        <taxon>Clostridia</taxon>
        <taxon>Lachnospirales</taxon>
        <taxon>Lachnospiraceae</taxon>
        <taxon>Hungatella</taxon>
    </lineage>
</organism>
<feature type="non-terminal residue" evidence="2">
    <location>
        <position position="447"/>
    </location>
</feature>
<name>D3AAP4_9FIRM</name>
<evidence type="ECO:0008006" key="4">
    <source>
        <dbReference type="Google" id="ProtNLM"/>
    </source>
</evidence>
<keyword evidence="1" id="KW-0472">Membrane</keyword>